<proteinExistence type="predicted"/>
<evidence type="ECO:0000313" key="1">
    <source>
        <dbReference type="EMBL" id="KAK0466490.1"/>
    </source>
</evidence>
<dbReference type="EMBL" id="JAUEPR010000086">
    <property type="protein sequence ID" value="KAK0466490.1"/>
    <property type="molecule type" value="Genomic_DNA"/>
</dbReference>
<organism evidence="1 2">
    <name type="scientific">Armillaria novae-zelandiae</name>
    <dbReference type="NCBI Taxonomy" id="153914"/>
    <lineage>
        <taxon>Eukaryota</taxon>
        <taxon>Fungi</taxon>
        <taxon>Dikarya</taxon>
        <taxon>Basidiomycota</taxon>
        <taxon>Agaricomycotina</taxon>
        <taxon>Agaricomycetes</taxon>
        <taxon>Agaricomycetidae</taxon>
        <taxon>Agaricales</taxon>
        <taxon>Marasmiineae</taxon>
        <taxon>Physalacriaceae</taxon>
        <taxon>Armillaria</taxon>
    </lineage>
</organism>
<sequence>MTPSFLVVKAVIISLCKDRGTTANDNLHQFQEYAGYLKCYKRELIQDKELIDSVFHACTAIKKEHHTNASKQPIHKVLKVITGWIQSEHSQVTEGPPAGTPTGPCLDPKLVLLFVAKAKVMLLDGCADMPARCLRM</sequence>
<protein>
    <submittedName>
        <fullName evidence="1">Uncharacterized protein</fullName>
    </submittedName>
</protein>
<accession>A0AA39NJ09</accession>
<reference evidence="1" key="1">
    <citation type="submission" date="2023-06" db="EMBL/GenBank/DDBJ databases">
        <authorList>
            <consortium name="Lawrence Berkeley National Laboratory"/>
            <person name="Ahrendt S."/>
            <person name="Sahu N."/>
            <person name="Indic B."/>
            <person name="Wong-Bajracharya J."/>
            <person name="Merenyi Z."/>
            <person name="Ke H.-M."/>
            <person name="Monk M."/>
            <person name="Kocsube S."/>
            <person name="Drula E."/>
            <person name="Lipzen A."/>
            <person name="Balint B."/>
            <person name="Henrissat B."/>
            <person name="Andreopoulos B."/>
            <person name="Martin F.M."/>
            <person name="Harder C.B."/>
            <person name="Rigling D."/>
            <person name="Ford K.L."/>
            <person name="Foster G.D."/>
            <person name="Pangilinan J."/>
            <person name="Papanicolaou A."/>
            <person name="Barry K."/>
            <person name="LaButti K."/>
            <person name="Viragh M."/>
            <person name="Koriabine M."/>
            <person name="Yan M."/>
            <person name="Riley R."/>
            <person name="Champramary S."/>
            <person name="Plett K.L."/>
            <person name="Tsai I.J."/>
            <person name="Slot J."/>
            <person name="Sipos G."/>
            <person name="Plett J."/>
            <person name="Nagy L.G."/>
            <person name="Grigoriev I.V."/>
        </authorList>
    </citation>
    <scope>NUCLEOTIDE SEQUENCE</scope>
    <source>
        <strain evidence="1">ICMP 16352</strain>
    </source>
</reference>
<evidence type="ECO:0000313" key="2">
    <source>
        <dbReference type="Proteomes" id="UP001175227"/>
    </source>
</evidence>
<comment type="caution">
    <text evidence="1">The sequence shown here is derived from an EMBL/GenBank/DDBJ whole genome shotgun (WGS) entry which is preliminary data.</text>
</comment>
<dbReference type="Proteomes" id="UP001175227">
    <property type="component" value="Unassembled WGS sequence"/>
</dbReference>
<keyword evidence="2" id="KW-1185">Reference proteome</keyword>
<name>A0AA39NJ09_9AGAR</name>
<gene>
    <name evidence="1" type="ORF">IW261DRAFT_1574648</name>
</gene>
<dbReference type="AlphaFoldDB" id="A0AA39NJ09"/>